<dbReference type="GO" id="GO:0004081">
    <property type="term" value="F:bis(5'-nucleosyl)-tetraphosphatase (asymmetrical) activity"/>
    <property type="evidence" value="ECO:0007669"/>
    <property type="project" value="TreeGrafter"/>
</dbReference>
<dbReference type="Gene3D" id="3.90.79.10">
    <property type="entry name" value="Nucleoside Triphosphate Pyrophosphohydrolase"/>
    <property type="match status" value="1"/>
</dbReference>
<dbReference type="InterPro" id="IPR000086">
    <property type="entry name" value="NUDIX_hydrolase_dom"/>
</dbReference>
<evidence type="ECO:0000256" key="1">
    <source>
        <dbReference type="ARBA" id="ARBA00005582"/>
    </source>
</evidence>
<dbReference type="InterPro" id="IPR020084">
    <property type="entry name" value="NUDIX_hydrolase_CS"/>
</dbReference>
<dbReference type="InterPro" id="IPR029033">
    <property type="entry name" value="His_PPase_superfam"/>
</dbReference>
<dbReference type="InterPro" id="IPR051325">
    <property type="entry name" value="Nudix_hydrolase_domain"/>
</dbReference>
<dbReference type="SUPFAM" id="SSF53254">
    <property type="entry name" value="Phosphoglycerate mutase-like"/>
    <property type="match status" value="1"/>
</dbReference>
<dbReference type="CDD" id="cd07067">
    <property type="entry name" value="HP_PGM_like"/>
    <property type="match status" value="1"/>
</dbReference>
<dbReference type="EMBL" id="VFPQ01000001">
    <property type="protein sequence ID" value="TQM73587.1"/>
    <property type="molecule type" value="Genomic_DNA"/>
</dbReference>
<dbReference type="PANTHER" id="PTHR21340:SF0">
    <property type="entry name" value="BIS(5'-NUCLEOSYL)-TETRAPHOSPHATASE [ASYMMETRICAL]"/>
    <property type="match status" value="1"/>
</dbReference>
<dbReference type="PROSITE" id="PS51462">
    <property type="entry name" value="NUDIX"/>
    <property type="match status" value="1"/>
</dbReference>
<evidence type="ECO:0000256" key="2">
    <source>
        <dbReference type="ARBA" id="ARBA00022801"/>
    </source>
</evidence>
<evidence type="ECO:0000256" key="3">
    <source>
        <dbReference type="RuleBase" id="RU003476"/>
    </source>
</evidence>
<proteinExistence type="inferred from homology"/>
<evidence type="ECO:0000313" key="6">
    <source>
        <dbReference type="Proteomes" id="UP000319213"/>
    </source>
</evidence>
<dbReference type="AlphaFoldDB" id="A0A543ISR8"/>
<dbReference type="PRINTS" id="PR00502">
    <property type="entry name" value="NUDIXFAMILY"/>
</dbReference>
<dbReference type="SMART" id="SM00855">
    <property type="entry name" value="PGAM"/>
    <property type="match status" value="1"/>
</dbReference>
<keyword evidence="6" id="KW-1185">Reference proteome</keyword>
<accession>A0A543ISR8</accession>
<comment type="caution">
    <text evidence="5">The sequence shown here is derived from an EMBL/GenBank/DDBJ whole genome shotgun (WGS) entry which is preliminary data.</text>
</comment>
<reference evidence="5 6" key="1">
    <citation type="submission" date="2019-06" db="EMBL/GenBank/DDBJ databases">
        <title>Sequencing the genomes of 1000 actinobacteria strains.</title>
        <authorList>
            <person name="Klenk H.-P."/>
        </authorList>
    </citation>
    <scope>NUCLEOTIDE SEQUENCE [LARGE SCALE GENOMIC DNA]</scope>
    <source>
        <strain evidence="5 6">DSM 43186</strain>
    </source>
</reference>
<dbReference type="InterPro" id="IPR013078">
    <property type="entry name" value="His_Pase_superF_clade-1"/>
</dbReference>
<dbReference type="PANTHER" id="PTHR21340">
    <property type="entry name" value="DIADENOSINE 5,5-P1,P4-TETRAPHOSPHATE PYROPHOSPHOHYDROLASE MUTT"/>
    <property type="match status" value="1"/>
</dbReference>
<protein>
    <submittedName>
        <fullName evidence="5">8-oxo-dGTP diphosphatase</fullName>
    </submittedName>
</protein>
<name>A0A543ISR8_9ACTN</name>
<evidence type="ECO:0000313" key="5">
    <source>
        <dbReference type="EMBL" id="TQM73587.1"/>
    </source>
</evidence>
<dbReference type="Pfam" id="PF00300">
    <property type="entry name" value="His_Phos_1"/>
    <property type="match status" value="1"/>
</dbReference>
<dbReference type="GO" id="GO:0006167">
    <property type="term" value="P:AMP biosynthetic process"/>
    <property type="evidence" value="ECO:0007669"/>
    <property type="project" value="TreeGrafter"/>
</dbReference>
<dbReference type="RefSeq" id="WP_142257879.1">
    <property type="nucleotide sequence ID" value="NZ_BMPV01000004.1"/>
</dbReference>
<dbReference type="CDD" id="cd03673">
    <property type="entry name" value="NUDIX_Ap6A_hydrolase"/>
    <property type="match status" value="1"/>
</dbReference>
<feature type="domain" description="Nudix hydrolase" evidence="4">
    <location>
        <begin position="10"/>
        <end position="136"/>
    </location>
</feature>
<dbReference type="Pfam" id="PF00293">
    <property type="entry name" value="NUDIX"/>
    <property type="match status" value="1"/>
</dbReference>
<dbReference type="Gene3D" id="3.40.50.1240">
    <property type="entry name" value="Phosphoglycerate mutase-like"/>
    <property type="match status" value="1"/>
</dbReference>
<dbReference type="InterPro" id="IPR020476">
    <property type="entry name" value="Nudix_hydrolase"/>
</dbReference>
<comment type="similarity">
    <text evidence="1 3">Belongs to the Nudix hydrolase family.</text>
</comment>
<dbReference type="Proteomes" id="UP000319213">
    <property type="component" value="Unassembled WGS sequence"/>
</dbReference>
<keyword evidence="2 3" id="KW-0378">Hydrolase</keyword>
<evidence type="ECO:0000259" key="4">
    <source>
        <dbReference type="PROSITE" id="PS51462"/>
    </source>
</evidence>
<dbReference type="InterPro" id="IPR015797">
    <property type="entry name" value="NUDIX_hydrolase-like_dom_sf"/>
</dbReference>
<dbReference type="GO" id="GO:0006754">
    <property type="term" value="P:ATP biosynthetic process"/>
    <property type="evidence" value="ECO:0007669"/>
    <property type="project" value="TreeGrafter"/>
</dbReference>
<dbReference type="PROSITE" id="PS00893">
    <property type="entry name" value="NUDIX_BOX"/>
    <property type="match status" value="1"/>
</dbReference>
<sequence length="299" mass="32605">MPEPYARPIDPILAAGAVVWRGDPADPEVAVVHRPRYDDWAFPKGKLDPGEHVIEACLREVAEETGLEVVLGPALPPVHYLVRGRLKRVDYWTARVIGYGEPADGDEIDEVAWLPVREARERLSYLADVALLEEFARLPLLATPLVFVRHATAGSRTGRPGDDELRPLDEAGEAQAETLARVLRAYRPAVLVSSPSRRCVQTLAPYARGAGLEIRRDERFSETGYDARETLAAALGLLDAGEPAAVCSHGKVLPELLAAVAEQRFPEAGRLADTHLDKGAFAVAHHAGGRLTALERYVI</sequence>
<organism evidence="5 6">
    <name type="scientific">Thermopolyspora flexuosa</name>
    <dbReference type="NCBI Taxonomy" id="103836"/>
    <lineage>
        <taxon>Bacteria</taxon>
        <taxon>Bacillati</taxon>
        <taxon>Actinomycetota</taxon>
        <taxon>Actinomycetes</taxon>
        <taxon>Streptosporangiales</taxon>
        <taxon>Streptosporangiaceae</taxon>
        <taxon>Thermopolyspora</taxon>
    </lineage>
</organism>
<dbReference type="OrthoDB" id="4287477at2"/>
<dbReference type="SUPFAM" id="SSF55811">
    <property type="entry name" value="Nudix"/>
    <property type="match status" value="1"/>
</dbReference>
<gene>
    <name evidence="5" type="ORF">FHX40_0237</name>
</gene>